<evidence type="ECO:0000313" key="2">
    <source>
        <dbReference type="Proteomes" id="UP000042958"/>
    </source>
</evidence>
<evidence type="ECO:0000313" key="1">
    <source>
        <dbReference type="EMBL" id="CEJ58145.1"/>
    </source>
</evidence>
<dbReference type="Proteomes" id="UP000042958">
    <property type="component" value="Unassembled WGS sequence"/>
</dbReference>
<gene>
    <name evidence="1" type="ORF">PMG11_06815</name>
</gene>
<dbReference type="AlphaFoldDB" id="A0A0F7TRU3"/>
<proteinExistence type="predicted"/>
<keyword evidence="2" id="KW-1185">Reference proteome</keyword>
<name>A0A0F7TRU3_PENBI</name>
<reference evidence="2" key="1">
    <citation type="journal article" date="2015" name="Genome Announc.">
        <title>Draft genome sequence of the fungus Penicillium brasilianum MG11.</title>
        <authorList>
            <person name="Horn F."/>
            <person name="Linde J."/>
            <person name="Mattern D.J."/>
            <person name="Walther G."/>
            <person name="Guthke R."/>
            <person name="Brakhage A.A."/>
            <person name="Valiante V."/>
        </authorList>
    </citation>
    <scope>NUCLEOTIDE SEQUENCE [LARGE SCALE GENOMIC DNA]</scope>
    <source>
        <strain evidence="2">MG11</strain>
    </source>
</reference>
<protein>
    <submittedName>
        <fullName evidence="1">Uncharacterized protein</fullName>
    </submittedName>
</protein>
<organism evidence="1 2">
    <name type="scientific">Penicillium brasilianum</name>
    <dbReference type="NCBI Taxonomy" id="104259"/>
    <lineage>
        <taxon>Eukaryota</taxon>
        <taxon>Fungi</taxon>
        <taxon>Dikarya</taxon>
        <taxon>Ascomycota</taxon>
        <taxon>Pezizomycotina</taxon>
        <taxon>Eurotiomycetes</taxon>
        <taxon>Eurotiomycetidae</taxon>
        <taxon>Eurotiales</taxon>
        <taxon>Aspergillaceae</taxon>
        <taxon>Penicillium</taxon>
    </lineage>
</organism>
<dbReference type="EMBL" id="CDHK01000006">
    <property type="protein sequence ID" value="CEJ58145.1"/>
    <property type="molecule type" value="Genomic_DNA"/>
</dbReference>
<sequence length="253" mass="28244">MLGQVCFLCDPVMGLGYRPNTTLRLDVEGLYYLLAIPRTLRVLSNPKNVKSRPLDTYEHNLVIAFGSDQVRLSKEAEAVGYAKNHTDQKSSTWLDSGFVTVNQKISQVVTPFLSTFINGQIDNARDREHKRLAAEHHRTATHVDLTVGNIVTYQQYIAANLGQLMEYTTVWKNPYDELRDVVNSLLAAGLSMIPVMGPIFAAVETVAYDAMCHPEWFEDPANKSSLAAGTVAGSGNMFKMVNGAKLFKYLRRR</sequence>
<accession>A0A0F7TRU3</accession>